<dbReference type="Gene3D" id="1.20.1440.120">
    <property type="entry name" value="Recombination protein O, C-terminal domain"/>
    <property type="match status" value="1"/>
</dbReference>
<dbReference type="OrthoDB" id="9797083at2"/>
<evidence type="ECO:0000313" key="9">
    <source>
        <dbReference type="EMBL" id="TCT27010.1"/>
    </source>
</evidence>
<evidence type="ECO:0000256" key="7">
    <source>
        <dbReference type="HAMAP-Rule" id="MF_00201"/>
    </source>
</evidence>
<keyword evidence="3 7" id="KW-0227">DNA damage</keyword>
<dbReference type="SUPFAM" id="SSF57863">
    <property type="entry name" value="ArfGap/RecO-like zinc finger"/>
    <property type="match status" value="1"/>
</dbReference>
<dbReference type="InterPro" id="IPR012340">
    <property type="entry name" value="NA-bd_OB-fold"/>
</dbReference>
<dbReference type="InterPro" id="IPR042242">
    <property type="entry name" value="RecO_C"/>
</dbReference>
<proteinExistence type="inferred from homology"/>
<evidence type="ECO:0000256" key="1">
    <source>
        <dbReference type="ARBA" id="ARBA00007452"/>
    </source>
</evidence>
<accession>A0A4R3NDK9</accession>
<gene>
    <name evidence="7" type="primary">recO</name>
    <name evidence="9" type="ORF">EDD68_101376</name>
</gene>
<dbReference type="Pfam" id="PF02565">
    <property type="entry name" value="RecO_C"/>
    <property type="match status" value="1"/>
</dbReference>
<dbReference type="PANTHER" id="PTHR33991:SF1">
    <property type="entry name" value="DNA REPAIR PROTEIN RECO"/>
    <property type="match status" value="1"/>
</dbReference>
<name>A0A4R3NDK9_9BACI</name>
<comment type="similarity">
    <text evidence="1 7">Belongs to the RecO family.</text>
</comment>
<evidence type="ECO:0000256" key="4">
    <source>
        <dbReference type="ARBA" id="ARBA00023172"/>
    </source>
</evidence>
<dbReference type="Proteomes" id="UP000294650">
    <property type="component" value="Unassembled WGS sequence"/>
</dbReference>
<evidence type="ECO:0000256" key="5">
    <source>
        <dbReference type="ARBA" id="ARBA00023204"/>
    </source>
</evidence>
<evidence type="ECO:0000256" key="6">
    <source>
        <dbReference type="ARBA" id="ARBA00033409"/>
    </source>
</evidence>
<dbReference type="InterPro" id="IPR022572">
    <property type="entry name" value="DNA_rep/recomb_RecO_N"/>
</dbReference>
<evidence type="ECO:0000313" key="10">
    <source>
        <dbReference type="Proteomes" id="UP000294650"/>
    </source>
</evidence>
<dbReference type="GO" id="GO:0006310">
    <property type="term" value="P:DNA recombination"/>
    <property type="evidence" value="ECO:0007669"/>
    <property type="project" value="UniProtKB-UniRule"/>
</dbReference>
<sequence>MFEKLNGIVLKTRDYGETHKIITLFTKERGKIGAIARGAKKPRSRMAAVTQPFVYGTYLVQVSKNLGNLQQGEIIDSFRYIREDIVKTAYAAYLSELTDRLLESHSPDVMLWEQLLHTLERMSDEPDVLTMMYELKVFERGGFAPELSRCVSCGSSRGIQSFSVIEGGFLCSKCNFHDPDAIDLDQKLIQILRYLRYLNVERVGQISIKPENRKMLRRILDDYYDRYGGYHLKSRRFIQQLDRFEW</sequence>
<evidence type="ECO:0000259" key="8">
    <source>
        <dbReference type="Pfam" id="PF11967"/>
    </source>
</evidence>
<dbReference type="RefSeq" id="WP_132370507.1">
    <property type="nucleotide sequence ID" value="NZ_SMAN01000001.1"/>
</dbReference>
<dbReference type="Gene3D" id="2.40.50.140">
    <property type="entry name" value="Nucleic acid-binding proteins"/>
    <property type="match status" value="1"/>
</dbReference>
<reference evidence="9 10" key="1">
    <citation type="submission" date="2019-03" db="EMBL/GenBank/DDBJ databases">
        <title>Genomic Encyclopedia of Type Strains, Phase IV (KMG-IV): sequencing the most valuable type-strain genomes for metagenomic binning, comparative biology and taxonomic classification.</title>
        <authorList>
            <person name="Goeker M."/>
        </authorList>
    </citation>
    <scope>NUCLEOTIDE SEQUENCE [LARGE SCALE GENOMIC DNA]</scope>
    <source>
        <strain evidence="9 10">DSM 25894</strain>
    </source>
</reference>
<protein>
    <recommendedName>
        <fullName evidence="2 7">DNA repair protein RecO</fullName>
    </recommendedName>
    <alternativeName>
        <fullName evidence="6 7">Recombination protein O</fullName>
    </alternativeName>
</protein>
<organism evidence="9 10">
    <name type="scientific">Melghiribacillus thermohalophilus</name>
    <dbReference type="NCBI Taxonomy" id="1324956"/>
    <lineage>
        <taxon>Bacteria</taxon>
        <taxon>Bacillati</taxon>
        <taxon>Bacillota</taxon>
        <taxon>Bacilli</taxon>
        <taxon>Bacillales</taxon>
        <taxon>Bacillaceae</taxon>
        <taxon>Melghiribacillus</taxon>
    </lineage>
</organism>
<evidence type="ECO:0000256" key="2">
    <source>
        <dbReference type="ARBA" id="ARBA00021310"/>
    </source>
</evidence>
<dbReference type="AlphaFoldDB" id="A0A4R3NDK9"/>
<keyword evidence="10" id="KW-1185">Reference proteome</keyword>
<dbReference type="NCBIfam" id="TIGR00613">
    <property type="entry name" value="reco"/>
    <property type="match status" value="1"/>
</dbReference>
<dbReference type="Pfam" id="PF11967">
    <property type="entry name" value="RecO_N"/>
    <property type="match status" value="1"/>
</dbReference>
<dbReference type="InterPro" id="IPR037278">
    <property type="entry name" value="ARFGAP/RecO"/>
</dbReference>
<dbReference type="HAMAP" id="MF_00201">
    <property type="entry name" value="RecO"/>
    <property type="match status" value="1"/>
</dbReference>
<comment type="caution">
    <text evidence="9">The sequence shown here is derived from an EMBL/GenBank/DDBJ whole genome shotgun (WGS) entry which is preliminary data.</text>
</comment>
<feature type="domain" description="DNA replication/recombination mediator RecO N-terminal" evidence="8">
    <location>
        <begin position="3"/>
        <end position="78"/>
    </location>
</feature>
<dbReference type="GO" id="GO:0043590">
    <property type="term" value="C:bacterial nucleoid"/>
    <property type="evidence" value="ECO:0007669"/>
    <property type="project" value="TreeGrafter"/>
</dbReference>
<dbReference type="InterPro" id="IPR003717">
    <property type="entry name" value="RecO"/>
</dbReference>
<evidence type="ECO:0000256" key="3">
    <source>
        <dbReference type="ARBA" id="ARBA00022763"/>
    </source>
</evidence>
<comment type="function">
    <text evidence="7">Involved in DNA repair and RecF pathway recombination.</text>
</comment>
<keyword evidence="4 7" id="KW-0233">DNA recombination</keyword>
<dbReference type="GO" id="GO:0006302">
    <property type="term" value="P:double-strand break repair"/>
    <property type="evidence" value="ECO:0007669"/>
    <property type="project" value="TreeGrafter"/>
</dbReference>
<dbReference type="SUPFAM" id="SSF50249">
    <property type="entry name" value="Nucleic acid-binding proteins"/>
    <property type="match status" value="1"/>
</dbReference>
<dbReference type="PANTHER" id="PTHR33991">
    <property type="entry name" value="DNA REPAIR PROTEIN RECO"/>
    <property type="match status" value="1"/>
</dbReference>
<keyword evidence="5 7" id="KW-0234">DNA repair</keyword>
<dbReference type="EMBL" id="SMAN01000001">
    <property type="protein sequence ID" value="TCT27010.1"/>
    <property type="molecule type" value="Genomic_DNA"/>
</dbReference>